<dbReference type="PANTHER" id="PTHR32322:SF2">
    <property type="entry name" value="EAMA DOMAIN-CONTAINING PROTEIN"/>
    <property type="match status" value="1"/>
</dbReference>
<feature type="transmembrane region" description="Helical" evidence="6">
    <location>
        <begin position="68"/>
        <end position="87"/>
    </location>
</feature>
<feature type="transmembrane region" description="Helical" evidence="6">
    <location>
        <begin position="215"/>
        <end position="234"/>
    </location>
</feature>
<evidence type="ECO:0000256" key="1">
    <source>
        <dbReference type="ARBA" id="ARBA00004141"/>
    </source>
</evidence>
<evidence type="ECO:0000259" key="7">
    <source>
        <dbReference type="Pfam" id="PF00892"/>
    </source>
</evidence>
<name>A0A1I3WYF5_9PROT</name>
<protein>
    <submittedName>
        <fullName evidence="8">EamA-like transporter family protein</fullName>
    </submittedName>
</protein>
<dbReference type="OrthoDB" id="9204663at2"/>
<comment type="subcellular location">
    <subcellularLocation>
        <location evidence="1">Membrane</location>
        <topology evidence="1">Multi-pass membrane protein</topology>
    </subcellularLocation>
</comment>
<accession>A0A1I3WYF5</accession>
<feature type="transmembrane region" description="Helical" evidence="6">
    <location>
        <begin position="185"/>
        <end position="203"/>
    </location>
</feature>
<evidence type="ECO:0000256" key="5">
    <source>
        <dbReference type="ARBA" id="ARBA00023136"/>
    </source>
</evidence>
<proteinExistence type="inferred from homology"/>
<dbReference type="SUPFAM" id="SSF103481">
    <property type="entry name" value="Multidrug resistance efflux transporter EmrE"/>
    <property type="match status" value="1"/>
</dbReference>
<sequence>MPEYSYAIISALLWAISAPIVNRGMENFPEENRSSATFIALFCALITGTLSLYPFTSNDVFDAHNINVYIILSGVFTFPIATGLYYLSTHAFGVRAELASQFAKVKPLFSILFAAFFLGETIEQSSIIAIALIIIGLLMFVKAVWITNFSIRALLFGLLTAMAWATGEVFVKLGFQEANALDNSFIALASSLLLVLIIILPSLKQFLVKSTLTWIAPFAIHGILSFSFAYACFFKSITMIGVTKTVIINAFWPALSVLIVFAQKRFMGEPYKMSVYLIAAIVLLVSASITVITNIEA</sequence>
<feature type="domain" description="EamA" evidence="7">
    <location>
        <begin position="4"/>
        <end position="140"/>
    </location>
</feature>
<dbReference type="InterPro" id="IPR050638">
    <property type="entry name" value="AA-Vitamin_Transporters"/>
</dbReference>
<dbReference type="EMBL" id="FOSP01000001">
    <property type="protein sequence ID" value="SFK11696.1"/>
    <property type="molecule type" value="Genomic_DNA"/>
</dbReference>
<reference evidence="9" key="1">
    <citation type="submission" date="2016-10" db="EMBL/GenBank/DDBJ databases">
        <authorList>
            <person name="Varghese N."/>
            <person name="Submissions S."/>
        </authorList>
    </citation>
    <scope>NUCLEOTIDE SEQUENCE [LARGE SCALE GENOMIC DNA]</scope>
    <source>
        <strain evidence="9">Nm69</strain>
    </source>
</reference>
<comment type="similarity">
    <text evidence="2">Belongs to the EamA transporter family.</text>
</comment>
<keyword evidence="9" id="KW-1185">Reference proteome</keyword>
<feature type="transmembrane region" description="Helical" evidence="6">
    <location>
        <begin position="246"/>
        <end position="263"/>
    </location>
</feature>
<keyword evidence="3 6" id="KW-0812">Transmembrane</keyword>
<evidence type="ECO:0000256" key="3">
    <source>
        <dbReference type="ARBA" id="ARBA00022692"/>
    </source>
</evidence>
<evidence type="ECO:0000256" key="2">
    <source>
        <dbReference type="ARBA" id="ARBA00007362"/>
    </source>
</evidence>
<feature type="transmembrane region" description="Helical" evidence="6">
    <location>
        <begin position="108"/>
        <end position="141"/>
    </location>
</feature>
<feature type="transmembrane region" description="Helical" evidence="6">
    <location>
        <begin position="275"/>
        <end position="295"/>
    </location>
</feature>
<evidence type="ECO:0000313" key="9">
    <source>
        <dbReference type="Proteomes" id="UP000199533"/>
    </source>
</evidence>
<feature type="transmembrane region" description="Helical" evidence="6">
    <location>
        <begin position="36"/>
        <end position="56"/>
    </location>
</feature>
<dbReference type="InterPro" id="IPR037185">
    <property type="entry name" value="EmrE-like"/>
</dbReference>
<evidence type="ECO:0000256" key="4">
    <source>
        <dbReference type="ARBA" id="ARBA00022989"/>
    </source>
</evidence>
<dbReference type="InterPro" id="IPR000620">
    <property type="entry name" value="EamA_dom"/>
</dbReference>
<dbReference type="Pfam" id="PF00892">
    <property type="entry name" value="EamA"/>
    <property type="match status" value="2"/>
</dbReference>
<feature type="transmembrane region" description="Helical" evidence="6">
    <location>
        <begin position="153"/>
        <end position="173"/>
    </location>
</feature>
<evidence type="ECO:0000256" key="6">
    <source>
        <dbReference type="SAM" id="Phobius"/>
    </source>
</evidence>
<dbReference type="PANTHER" id="PTHR32322">
    <property type="entry name" value="INNER MEMBRANE TRANSPORTER"/>
    <property type="match status" value="1"/>
</dbReference>
<dbReference type="Proteomes" id="UP000199533">
    <property type="component" value="Unassembled WGS sequence"/>
</dbReference>
<evidence type="ECO:0000313" key="8">
    <source>
        <dbReference type="EMBL" id="SFK11696.1"/>
    </source>
</evidence>
<dbReference type="RefSeq" id="WP_090696207.1">
    <property type="nucleotide sequence ID" value="NZ_FOSP01000001.1"/>
</dbReference>
<feature type="domain" description="EamA" evidence="7">
    <location>
        <begin position="153"/>
        <end position="265"/>
    </location>
</feature>
<dbReference type="STRING" id="52441.SAMN05216302_10016"/>
<organism evidence="8 9">
    <name type="scientific">Nitrosomonas aestuarii</name>
    <dbReference type="NCBI Taxonomy" id="52441"/>
    <lineage>
        <taxon>Bacteria</taxon>
        <taxon>Pseudomonadati</taxon>
        <taxon>Pseudomonadota</taxon>
        <taxon>Betaproteobacteria</taxon>
        <taxon>Nitrosomonadales</taxon>
        <taxon>Nitrosomonadaceae</taxon>
        <taxon>Nitrosomonas</taxon>
    </lineage>
</organism>
<keyword evidence="5 6" id="KW-0472">Membrane</keyword>
<gene>
    <name evidence="8" type="ORF">SAMN05216302_10016</name>
</gene>
<dbReference type="AlphaFoldDB" id="A0A1I3WYF5"/>
<keyword evidence="4 6" id="KW-1133">Transmembrane helix</keyword>
<dbReference type="GO" id="GO:0016020">
    <property type="term" value="C:membrane"/>
    <property type="evidence" value="ECO:0007669"/>
    <property type="project" value="UniProtKB-SubCell"/>
</dbReference>
<feature type="transmembrane region" description="Helical" evidence="6">
    <location>
        <begin position="6"/>
        <end position="24"/>
    </location>
</feature>